<protein>
    <recommendedName>
        <fullName evidence="3">L-Fucosyltransferase</fullName>
        <ecNumber evidence="3">2.4.1.-</ecNumber>
    </recommendedName>
</protein>
<keyword evidence="3" id="KW-1133">Transmembrane helix</keyword>
<accession>A0A8B8BAL6</accession>
<keyword evidence="3" id="KW-0325">Glycoprotein</keyword>
<dbReference type="CDD" id="cd11301">
    <property type="entry name" value="Fut1_Fut2_like"/>
    <property type="match status" value="1"/>
</dbReference>
<evidence type="ECO:0000256" key="1">
    <source>
        <dbReference type="ARBA" id="ARBA00022676"/>
    </source>
</evidence>
<proteinExistence type="inferred from homology"/>
<keyword evidence="2 3" id="KW-0808">Transferase</keyword>
<evidence type="ECO:0000313" key="5">
    <source>
        <dbReference type="RefSeq" id="XP_022300218.1"/>
    </source>
</evidence>
<gene>
    <name evidence="5" type="primary">LOC111108539</name>
</gene>
<keyword evidence="3" id="KW-0735">Signal-anchor</keyword>
<dbReference type="RefSeq" id="XP_022300218.1">
    <property type="nucleotide sequence ID" value="XM_022444510.1"/>
</dbReference>
<keyword evidence="3" id="KW-0812">Transmembrane</keyword>
<dbReference type="PANTHER" id="PTHR11927">
    <property type="entry name" value="GALACTOSIDE 2-L-FUCOSYLTRANSFERASE"/>
    <property type="match status" value="1"/>
</dbReference>
<comment type="subcellular location">
    <subcellularLocation>
        <location evidence="3">Golgi apparatus</location>
        <location evidence="3">Golgi stack membrane</location>
        <topology evidence="3">Single-pass type II membrane protein</topology>
    </subcellularLocation>
</comment>
<dbReference type="InterPro" id="IPR002516">
    <property type="entry name" value="Glyco_trans_11"/>
</dbReference>
<dbReference type="PANTHER" id="PTHR11927:SF9">
    <property type="entry name" value="L-FUCOSYLTRANSFERASE"/>
    <property type="match status" value="1"/>
</dbReference>
<keyword evidence="3" id="KW-0333">Golgi apparatus</keyword>
<dbReference type="GO" id="GO:0032580">
    <property type="term" value="C:Golgi cisterna membrane"/>
    <property type="evidence" value="ECO:0007669"/>
    <property type="project" value="UniProtKB-SubCell"/>
</dbReference>
<dbReference type="UniPathway" id="UPA00378"/>
<keyword evidence="4" id="KW-1185">Reference proteome</keyword>
<evidence type="ECO:0000313" key="4">
    <source>
        <dbReference type="Proteomes" id="UP000694844"/>
    </source>
</evidence>
<comment type="pathway">
    <text evidence="3">Protein modification; protein glycosylation.</text>
</comment>
<feature type="transmembrane region" description="Helical" evidence="3">
    <location>
        <begin position="12"/>
        <end position="30"/>
    </location>
</feature>
<keyword evidence="3" id="KW-0472">Membrane</keyword>
<name>A0A8B8BAL6_CRAVI</name>
<dbReference type="OrthoDB" id="6090518at2759"/>
<dbReference type="EC" id="2.4.1.-" evidence="3"/>
<reference evidence="5" key="1">
    <citation type="submission" date="2025-08" db="UniProtKB">
        <authorList>
            <consortium name="RefSeq"/>
        </authorList>
    </citation>
    <scope>IDENTIFICATION</scope>
    <source>
        <tissue evidence="5">Whole sample</tissue>
    </source>
</reference>
<dbReference type="AlphaFoldDB" id="A0A8B8BAL6"/>
<evidence type="ECO:0000256" key="3">
    <source>
        <dbReference type="RuleBase" id="RU363129"/>
    </source>
</evidence>
<dbReference type="GO" id="GO:0005975">
    <property type="term" value="P:carbohydrate metabolic process"/>
    <property type="evidence" value="ECO:0007669"/>
    <property type="project" value="InterPro"/>
</dbReference>
<sequence>MSVHCRTRKLQGFLVLVAFLAALFLLFRHHRRNSNDVNEFPSHIIVSVDNVRPSGENKRKLQADPEVQSTEVKPIYLCGYNVGRIGNRLFQFASLYGIASLKGMKYVIHTDDVINQMFLTYNDSHLLITDNVATICNRTIYRRERLCCGFDNRILNFSPKPGETYRIITYLQSWKYFENNKNQVKKQLTFKPNSIASAKNVTVDILKRFNVTSRDDAVLVAIHIRRGDMTMKNTYGHEVATPEYLYKAVDHFNNFLNVIYVVCSTDLTWIKANMPRTARRVYFNTPNAFPENDLALIVSCDHVITTVGTFGWWGAWLSGGHVTYFKWPARDGTELRKGFSDDFMDFFYPRWVGY</sequence>
<dbReference type="GO" id="GO:0008107">
    <property type="term" value="F:galactoside 2-alpha-L-fucosyltransferase activity"/>
    <property type="evidence" value="ECO:0007669"/>
    <property type="project" value="InterPro"/>
</dbReference>
<evidence type="ECO:0000256" key="2">
    <source>
        <dbReference type="ARBA" id="ARBA00022679"/>
    </source>
</evidence>
<organism evidence="4 5">
    <name type="scientific">Crassostrea virginica</name>
    <name type="common">Eastern oyster</name>
    <dbReference type="NCBI Taxonomy" id="6565"/>
    <lineage>
        <taxon>Eukaryota</taxon>
        <taxon>Metazoa</taxon>
        <taxon>Spiralia</taxon>
        <taxon>Lophotrochozoa</taxon>
        <taxon>Mollusca</taxon>
        <taxon>Bivalvia</taxon>
        <taxon>Autobranchia</taxon>
        <taxon>Pteriomorphia</taxon>
        <taxon>Ostreida</taxon>
        <taxon>Ostreoidea</taxon>
        <taxon>Ostreidae</taxon>
        <taxon>Crassostrea</taxon>
    </lineage>
</organism>
<dbReference type="KEGG" id="cvn:111108539"/>
<keyword evidence="1 3" id="KW-0328">Glycosyltransferase</keyword>
<comment type="similarity">
    <text evidence="3">Belongs to the glycosyltransferase 11 family.</text>
</comment>
<dbReference type="GeneID" id="111108539"/>
<dbReference type="Proteomes" id="UP000694844">
    <property type="component" value="Chromosome 8"/>
</dbReference>
<dbReference type="Pfam" id="PF01531">
    <property type="entry name" value="Glyco_transf_11"/>
    <property type="match status" value="1"/>
</dbReference>